<dbReference type="InterPro" id="IPR052073">
    <property type="entry name" value="Amide_Lactam_Regulators"/>
</dbReference>
<dbReference type="GO" id="GO:0006351">
    <property type="term" value="P:DNA-templated transcription"/>
    <property type="evidence" value="ECO:0007669"/>
    <property type="project" value="InterPro"/>
</dbReference>
<keyword evidence="1" id="KW-0862">Zinc</keyword>
<name>A0A074YNV2_AURSE</name>
<organism evidence="8 9">
    <name type="scientific">Aureobasidium subglaciale (strain EXF-2481)</name>
    <name type="common">Aureobasidium pullulans var. subglaciale</name>
    <dbReference type="NCBI Taxonomy" id="1043005"/>
    <lineage>
        <taxon>Eukaryota</taxon>
        <taxon>Fungi</taxon>
        <taxon>Dikarya</taxon>
        <taxon>Ascomycota</taxon>
        <taxon>Pezizomycotina</taxon>
        <taxon>Dothideomycetes</taxon>
        <taxon>Dothideomycetidae</taxon>
        <taxon>Dothideales</taxon>
        <taxon>Saccotheciaceae</taxon>
        <taxon>Aureobasidium</taxon>
    </lineage>
</organism>
<feature type="region of interest" description="Disordered" evidence="6">
    <location>
        <begin position="44"/>
        <end position="94"/>
    </location>
</feature>
<dbReference type="STRING" id="1043005.A0A074YNV2"/>
<dbReference type="OrthoDB" id="10031947at2759"/>
<dbReference type="Proteomes" id="UP000030641">
    <property type="component" value="Unassembled WGS sequence"/>
</dbReference>
<dbReference type="GO" id="GO:0003677">
    <property type="term" value="F:DNA binding"/>
    <property type="evidence" value="ECO:0007669"/>
    <property type="project" value="UniProtKB-KW"/>
</dbReference>
<feature type="compositionally biased region" description="Polar residues" evidence="6">
    <location>
        <begin position="553"/>
        <end position="576"/>
    </location>
</feature>
<evidence type="ECO:0000256" key="1">
    <source>
        <dbReference type="ARBA" id="ARBA00022833"/>
    </source>
</evidence>
<dbReference type="EMBL" id="KL584758">
    <property type="protein sequence ID" value="KEQ95742.1"/>
    <property type="molecule type" value="Genomic_DNA"/>
</dbReference>
<evidence type="ECO:0000256" key="2">
    <source>
        <dbReference type="ARBA" id="ARBA00023015"/>
    </source>
</evidence>
<feature type="compositionally biased region" description="Basic and acidic residues" evidence="6">
    <location>
        <begin position="132"/>
        <end position="143"/>
    </location>
</feature>
<feature type="compositionally biased region" description="Basic and acidic residues" evidence="6">
    <location>
        <begin position="73"/>
        <end position="84"/>
    </location>
</feature>
<dbReference type="GO" id="GO:0008270">
    <property type="term" value="F:zinc ion binding"/>
    <property type="evidence" value="ECO:0007669"/>
    <property type="project" value="InterPro"/>
</dbReference>
<evidence type="ECO:0000313" key="8">
    <source>
        <dbReference type="EMBL" id="KEQ95742.1"/>
    </source>
</evidence>
<sequence>MDYTFVINGDPNNRKRKAPQGACETCKKRKKRCTHGLESENHHVDARITSNTPGRTYKPDTPSVAVDHSTNSNDERQHSTRPVDHPSNSRFIGDLNPEASLVAEHDPGSGNRDRHDVGIWVGEPRRHTFNGQHDHDRRGRHSVEANTPERVALADDEGEVPPSALMNRQDQDALIDIYFARLNPLLPIVDEATFRNTERKSQPVIYAMCLVASRDYNAKRYLRFFESSELLTARAFGSRTYAFLRFCLSMGRERDKIILIQILALMSLYSEGPDGTVDASMHLAQAIHHGQTIGLHLGRSSGHGGSQTRLFWCLWILSNFNAGLNGRPRLILDLDIGLKLDEAYELCGPATRILLAISQLLTKIIGLYQPTAALEIEGIEEDYESFENILNRCEAWDLEPNVITSLELYYHGVAIISHRARATSQPSLPTPSSLRQELSALQIVTTLRHISPQSLVSLPLIPYGISLAVSTFYNQLRGARSQIKRTAAREHLDHCVQALEQLGEWSQPAKNMAMLGRKALKQTARVAAVNDSPELRRVSRPYVGPPEWRPAGPQQTPHELASMQQGNASSASNGQPAQPDGLSGFDIAYDGLMDMDAVFGDFLNMNLPDFGLPFQ</sequence>
<keyword evidence="5" id="KW-0539">Nucleus</keyword>
<evidence type="ECO:0000256" key="5">
    <source>
        <dbReference type="ARBA" id="ARBA00023242"/>
    </source>
</evidence>
<dbReference type="CDD" id="cd12148">
    <property type="entry name" value="fungal_TF_MHR"/>
    <property type="match status" value="1"/>
</dbReference>
<dbReference type="AlphaFoldDB" id="A0A074YNV2"/>
<dbReference type="SMART" id="SM00906">
    <property type="entry name" value="Fungal_trans"/>
    <property type="match status" value="1"/>
</dbReference>
<protein>
    <recommendedName>
        <fullName evidence="7">Xylanolytic transcriptional activator regulatory domain-containing protein</fullName>
    </recommendedName>
</protein>
<accession>A0A074YNV2</accession>
<dbReference type="PANTHER" id="PTHR47171">
    <property type="entry name" value="FARA-RELATED"/>
    <property type="match status" value="1"/>
</dbReference>
<dbReference type="InParanoid" id="A0A074YNV2"/>
<proteinExistence type="predicted"/>
<feature type="region of interest" description="Disordered" evidence="6">
    <location>
        <begin position="124"/>
        <end position="147"/>
    </location>
</feature>
<evidence type="ECO:0000313" key="9">
    <source>
        <dbReference type="Proteomes" id="UP000030641"/>
    </source>
</evidence>
<dbReference type="RefSeq" id="XP_013344149.1">
    <property type="nucleotide sequence ID" value="XM_013488695.1"/>
</dbReference>
<reference evidence="8 9" key="1">
    <citation type="journal article" date="2014" name="BMC Genomics">
        <title>Genome sequencing of four Aureobasidium pullulans varieties: biotechnological potential, stress tolerance, and description of new species.</title>
        <authorList>
            <person name="Gostin Ar C."/>
            <person name="Ohm R.A."/>
            <person name="Kogej T."/>
            <person name="Sonjak S."/>
            <person name="Turk M."/>
            <person name="Zajc J."/>
            <person name="Zalar P."/>
            <person name="Grube M."/>
            <person name="Sun H."/>
            <person name="Han J."/>
            <person name="Sharma A."/>
            <person name="Chiniquy J."/>
            <person name="Ngan C.Y."/>
            <person name="Lipzen A."/>
            <person name="Barry K."/>
            <person name="Grigoriev I.V."/>
            <person name="Gunde-Cimerman N."/>
        </authorList>
    </citation>
    <scope>NUCLEOTIDE SEQUENCE [LARGE SCALE GENOMIC DNA]</scope>
    <source>
        <strain evidence="8 9">EXF-2481</strain>
    </source>
</reference>
<dbReference type="PANTHER" id="PTHR47171:SF6">
    <property type="entry name" value="SPECIFIC TRANSCRIPTION FACTOR, PUTATIVE (AFU_ORTHOLOGUE AFUA_2G06130)-RELATED"/>
    <property type="match status" value="1"/>
</dbReference>
<gene>
    <name evidence="8" type="ORF">AUEXF2481DRAFT_29164</name>
</gene>
<dbReference type="HOGENOM" id="CLU_015361_2_1_1"/>
<evidence type="ECO:0000256" key="4">
    <source>
        <dbReference type="ARBA" id="ARBA00023163"/>
    </source>
</evidence>
<keyword evidence="4" id="KW-0804">Transcription</keyword>
<dbReference type="Pfam" id="PF04082">
    <property type="entry name" value="Fungal_trans"/>
    <property type="match status" value="1"/>
</dbReference>
<keyword evidence="3" id="KW-0238">DNA-binding</keyword>
<dbReference type="InterPro" id="IPR007219">
    <property type="entry name" value="XnlR_reg_dom"/>
</dbReference>
<dbReference type="GeneID" id="25363891"/>
<dbReference type="OMA" id="DHTVGWE"/>
<evidence type="ECO:0000256" key="3">
    <source>
        <dbReference type="ARBA" id="ARBA00023125"/>
    </source>
</evidence>
<evidence type="ECO:0000259" key="7">
    <source>
        <dbReference type="SMART" id="SM00906"/>
    </source>
</evidence>
<keyword evidence="9" id="KW-1185">Reference proteome</keyword>
<evidence type="ECO:0000256" key="6">
    <source>
        <dbReference type="SAM" id="MobiDB-lite"/>
    </source>
</evidence>
<feature type="region of interest" description="Disordered" evidence="6">
    <location>
        <begin position="537"/>
        <end position="582"/>
    </location>
</feature>
<keyword evidence="2" id="KW-0805">Transcription regulation</keyword>
<feature type="domain" description="Xylanolytic transcriptional activator regulatory" evidence="7">
    <location>
        <begin position="279"/>
        <end position="347"/>
    </location>
</feature>